<dbReference type="AlphaFoldDB" id="A0A220MQQ4"/>
<sequence>MTSHTTIQPKILYYGTPVVLLTTENEDGTTNISPISSSWALGNYVILGLGLGSHGLENLRQRPECVINLPDASMWQQVEALAPLTGRNPVPDNKKELGFRYEADKFQAANLTPVDSAIVRPKRVGECPLQLEAVVRTIRFPEYADMFAILETEVRHVHAAKQIVQSAHHVNPQAWNPLIYNFRHYFGLSDQLGKTYRSET</sequence>
<dbReference type="GO" id="GO:0010181">
    <property type="term" value="F:FMN binding"/>
    <property type="evidence" value="ECO:0007669"/>
    <property type="project" value="InterPro"/>
</dbReference>
<dbReference type="GO" id="GO:0016646">
    <property type="term" value="F:oxidoreductase activity, acting on the CH-NH group of donors, NAD or NADP as acceptor"/>
    <property type="evidence" value="ECO:0007669"/>
    <property type="project" value="UniProtKB-ARBA"/>
</dbReference>
<comment type="similarity">
    <text evidence="3">Belongs to the flavoredoxin family.</text>
</comment>
<dbReference type="Gene3D" id="2.30.110.10">
    <property type="entry name" value="Electron Transport, Fmn-binding Protein, Chain A"/>
    <property type="match status" value="1"/>
</dbReference>
<evidence type="ECO:0000256" key="2">
    <source>
        <dbReference type="ARBA" id="ARBA00022630"/>
    </source>
</evidence>
<protein>
    <recommendedName>
        <fullName evidence="4">Flavin reductase like domain-containing protein</fullName>
    </recommendedName>
</protein>
<dbReference type="Pfam" id="PF01613">
    <property type="entry name" value="Flavin_Reduct"/>
    <property type="match status" value="1"/>
</dbReference>
<dbReference type="InterPro" id="IPR002563">
    <property type="entry name" value="Flavin_Rdtase-like_dom"/>
</dbReference>
<dbReference type="PANTHER" id="PTHR43567">
    <property type="entry name" value="FLAVOREDOXIN-RELATED-RELATED"/>
    <property type="match status" value="1"/>
</dbReference>
<dbReference type="EMBL" id="CP018145">
    <property type="protein sequence ID" value="ASJ57312.1"/>
    <property type="molecule type" value="Genomic_DNA"/>
</dbReference>
<evidence type="ECO:0000313" key="6">
    <source>
        <dbReference type="Proteomes" id="UP000197781"/>
    </source>
</evidence>
<evidence type="ECO:0000256" key="3">
    <source>
        <dbReference type="ARBA" id="ARBA00038054"/>
    </source>
</evidence>
<reference evidence="5 6" key="1">
    <citation type="submission" date="2016-11" db="EMBL/GenBank/DDBJ databases">
        <authorList>
            <person name="Jaros S."/>
            <person name="Januszkiewicz K."/>
            <person name="Wedrychowicz H."/>
        </authorList>
    </citation>
    <scope>NUCLEOTIDE SEQUENCE [LARGE SCALE GENOMIC DNA]</scope>
    <source>
        <strain evidence="5 6">NF2</strain>
    </source>
</reference>
<name>A0A220MQQ4_9BACL</name>
<feature type="domain" description="Flavin reductase like" evidence="4">
    <location>
        <begin position="14"/>
        <end position="188"/>
    </location>
</feature>
<dbReference type="RefSeq" id="WP_088910766.1">
    <property type="nucleotide sequence ID" value="NZ_CP018145.1"/>
</dbReference>
<dbReference type="InterPro" id="IPR052174">
    <property type="entry name" value="Flavoredoxin"/>
</dbReference>
<organism evidence="5 6">
    <name type="scientific">Brevibacillus formosus</name>
    <dbReference type="NCBI Taxonomy" id="54913"/>
    <lineage>
        <taxon>Bacteria</taxon>
        <taxon>Bacillati</taxon>
        <taxon>Bacillota</taxon>
        <taxon>Bacilli</taxon>
        <taxon>Bacillales</taxon>
        <taxon>Paenibacillaceae</taxon>
        <taxon>Brevibacillus</taxon>
    </lineage>
</organism>
<accession>A0A220MQQ4</accession>
<evidence type="ECO:0000259" key="4">
    <source>
        <dbReference type="Pfam" id="PF01613"/>
    </source>
</evidence>
<proteinExistence type="inferred from homology"/>
<dbReference type="Proteomes" id="UP000197781">
    <property type="component" value="Chromosome"/>
</dbReference>
<evidence type="ECO:0000313" key="5">
    <source>
        <dbReference type="EMBL" id="ASJ57312.1"/>
    </source>
</evidence>
<evidence type="ECO:0000256" key="1">
    <source>
        <dbReference type="ARBA" id="ARBA00001917"/>
    </source>
</evidence>
<dbReference type="KEGG" id="bfm:BP422_29660"/>
<dbReference type="SUPFAM" id="SSF50475">
    <property type="entry name" value="FMN-binding split barrel"/>
    <property type="match status" value="1"/>
</dbReference>
<gene>
    <name evidence="5" type="ORF">BP422_29660</name>
</gene>
<dbReference type="PANTHER" id="PTHR43567:SF1">
    <property type="entry name" value="FLAVOREDOXIN"/>
    <property type="match status" value="1"/>
</dbReference>
<comment type="cofactor">
    <cofactor evidence="1">
        <name>FMN</name>
        <dbReference type="ChEBI" id="CHEBI:58210"/>
    </cofactor>
</comment>
<keyword evidence="2" id="KW-0285">Flavoprotein</keyword>
<dbReference type="InterPro" id="IPR012349">
    <property type="entry name" value="Split_barrel_FMN-bd"/>
</dbReference>